<organism evidence="2 3">
    <name type="scientific">Tetradesmus obliquus</name>
    <name type="common">Green alga</name>
    <name type="synonym">Acutodesmus obliquus</name>
    <dbReference type="NCBI Taxonomy" id="3088"/>
    <lineage>
        <taxon>Eukaryota</taxon>
        <taxon>Viridiplantae</taxon>
        <taxon>Chlorophyta</taxon>
        <taxon>core chlorophytes</taxon>
        <taxon>Chlorophyceae</taxon>
        <taxon>CS clade</taxon>
        <taxon>Sphaeropleales</taxon>
        <taxon>Scenedesmaceae</taxon>
        <taxon>Tetradesmus</taxon>
    </lineage>
</organism>
<dbReference type="EMBL" id="FNXT01000366">
    <property type="protein sequence ID" value="SZX64067.1"/>
    <property type="molecule type" value="Genomic_DNA"/>
</dbReference>
<dbReference type="InterPro" id="IPR035987">
    <property type="entry name" value="Ribosomal_uS8_sf"/>
</dbReference>
<feature type="compositionally biased region" description="Basic and acidic residues" evidence="1">
    <location>
        <begin position="330"/>
        <end position="341"/>
    </location>
</feature>
<feature type="region of interest" description="Disordered" evidence="1">
    <location>
        <begin position="310"/>
        <end position="349"/>
    </location>
</feature>
<dbReference type="GO" id="GO:0003735">
    <property type="term" value="F:structural constituent of ribosome"/>
    <property type="evidence" value="ECO:0007669"/>
    <property type="project" value="InterPro"/>
</dbReference>
<dbReference type="SUPFAM" id="SSF56047">
    <property type="entry name" value="Ribosomal protein S8"/>
    <property type="match status" value="1"/>
</dbReference>
<evidence type="ECO:0000313" key="3">
    <source>
        <dbReference type="Proteomes" id="UP000256970"/>
    </source>
</evidence>
<dbReference type="AlphaFoldDB" id="A0A383VEX0"/>
<evidence type="ECO:0000256" key="1">
    <source>
        <dbReference type="SAM" id="MobiDB-lite"/>
    </source>
</evidence>
<name>A0A383VEX0_TETOB</name>
<protein>
    <submittedName>
        <fullName evidence="2">Uncharacterized protein</fullName>
    </submittedName>
</protein>
<dbReference type="Proteomes" id="UP000256970">
    <property type="component" value="Unassembled WGS sequence"/>
</dbReference>
<evidence type="ECO:0000313" key="2">
    <source>
        <dbReference type="EMBL" id="SZX64067.1"/>
    </source>
</evidence>
<sequence>MGYGSFYTNVCKLLSSINSGICHRRPSVKLPLSKVGLELSTMLVHLGILADVSVGQRLRRVKGFARLWDPAASSITSSAAAAGYPAMYLTLHLNWDKHKPLYSSSSLAAAPPASAAAEAGAAAAPHTAHEGFTPPLSLNSPTPESIKLLSKPSHQRWASLQELLAMRRRSRPGIFLLSSHAGLITDIDAELRGVGGILLAHLGLPASHVVMLRGLLRQKYEAETAAAAAAAAAADGEAPPPVQHVPLSQWDARAAAGQIVAGRLASRQANLRAASQYLQQLEELDTDRMQLSKEAGGRLALLALQEAASRQQPGLSLSSGGGSSSSARQRGTDGRGGGDGRGRRRAARS</sequence>
<reference evidence="2 3" key="1">
    <citation type="submission" date="2016-10" db="EMBL/GenBank/DDBJ databases">
        <authorList>
            <person name="Cai Z."/>
        </authorList>
    </citation>
    <scope>NUCLEOTIDE SEQUENCE [LARGE SCALE GENOMIC DNA]</scope>
</reference>
<dbReference type="Gene3D" id="3.30.1490.10">
    <property type="match status" value="1"/>
</dbReference>
<dbReference type="GO" id="GO:0005840">
    <property type="term" value="C:ribosome"/>
    <property type="evidence" value="ECO:0007669"/>
    <property type="project" value="InterPro"/>
</dbReference>
<gene>
    <name evidence="2" type="ORF">BQ4739_LOCUS4594</name>
</gene>
<accession>A0A383VEX0</accession>
<keyword evidence="3" id="KW-1185">Reference proteome</keyword>
<feature type="region of interest" description="Disordered" evidence="1">
    <location>
        <begin position="118"/>
        <end position="145"/>
    </location>
</feature>
<dbReference type="GO" id="GO:0006412">
    <property type="term" value="P:translation"/>
    <property type="evidence" value="ECO:0007669"/>
    <property type="project" value="InterPro"/>
</dbReference>
<proteinExistence type="predicted"/>